<dbReference type="Pfam" id="PF13193">
    <property type="entry name" value="AMP-binding_C"/>
    <property type="match status" value="1"/>
</dbReference>
<keyword evidence="3" id="KW-1185">Reference proteome</keyword>
<dbReference type="InterPro" id="IPR029058">
    <property type="entry name" value="AB_hydrolase_fold"/>
</dbReference>
<dbReference type="InterPro" id="IPR009081">
    <property type="entry name" value="PP-bd_ACP"/>
</dbReference>
<dbReference type="InterPro" id="IPR001031">
    <property type="entry name" value="Thioesterase"/>
</dbReference>
<dbReference type="PANTHER" id="PTHR45527">
    <property type="entry name" value="NONRIBOSOMAL PEPTIDE SYNTHETASE"/>
    <property type="match status" value="1"/>
</dbReference>
<feature type="domain" description="Carrier" evidence="1">
    <location>
        <begin position="729"/>
        <end position="804"/>
    </location>
</feature>
<dbReference type="Pfam" id="PF00550">
    <property type="entry name" value="PP-binding"/>
    <property type="match status" value="1"/>
</dbReference>
<dbReference type="GO" id="GO:0005737">
    <property type="term" value="C:cytoplasm"/>
    <property type="evidence" value="ECO:0007669"/>
    <property type="project" value="TreeGrafter"/>
</dbReference>
<sequence>MKTSSVFDTSIGIRQYDDLSQLINSQYVESCVPSFLALLSTVLYKHTYNEVFRVPVYSYTNLHTNSNVEELSKDFIKKSFVFDSNINYTLDELSKSIKCTLESSSAEKITTNDDSVNVLVLLSEEMLSQQIIDDAKALRQMTKVEFVCIITNSKQLVEISFLNTDSSRYQLIPEHLYNLANNIEKNPTHCIHSFNILSPDEIKQQLILAQGEKVKISDKPIYKNIEFFAATTPNTLAVSAGQKNLTYGQLNCEANQLAHFFLQFPIAIGDKIVAFLPRSTDIINAIFAIHKVGAVYVPIDPTFPKERILAILQEVKPQLILTCSEGEEVLENIDIPKFNLEYSAEILNAFPVNNPEIKVNLDHESHIFFTSGTTGKPKGVVATQGNLVQYLSSARNKYKFSSNDRFISTARFTFSISLFKILTPLYVGGSLRIVDRDIVLNLSQLCKELQGITVFHFGPSLLKQLLPYIEENFGDFSAFNNIRHVSSGGDMVPPEVLEKLKKIFINAEVYVIYGSSEISCMGCTYQVSRDMVLQKTKVGKPHQNMSVRIFDKYGNMVPMGTPGKLYFAGDGLVKGYLNLEKLTAEKFIQIDGERFYSIGDIGRFDSEGNIELLGRDDFQVQIRGMRVELPEIEYYLKRFPEIADCVVVGRVMEENSDISLIAYLVLKINSNITAIKIREHLYKFLPDYMIPTIFVKLDRLPTNHNAKLDRSQLPAPNINNILVSSTFETSTDDIESVLIAYWEKMFKIEGIGVNHDFFELGGDSLLAVQFLIEVQKRYDKFIPIAVILERSTIKDIAAIIRGDIIVPEMGNLTILKQGDVLLPPLFCLYGVLLYKDLAGSLDIENIVCSVYLQEEIDVIQKGVNSQEFQDFPNVKRITQLYLNSIQKYQQQGPYFLCGESFGGIIALEVARELIKQGEEVKLVAMLDTHVPGFADRLSTWRKAMIHLMNEGMGSFSAKVWSKLINKDYMVRQEGKLTTKTDSDDEFADVREYFRKKAIDTYVIEPYDDPVILFRATQRSDFEPKQIDLGWGEYIKQLTVINIEGDHLGILTKGYVDSLATELSKYMTL</sequence>
<dbReference type="CDD" id="cd05930">
    <property type="entry name" value="A_NRPS"/>
    <property type="match status" value="1"/>
</dbReference>
<dbReference type="GO" id="GO:0031177">
    <property type="term" value="F:phosphopantetheine binding"/>
    <property type="evidence" value="ECO:0007669"/>
    <property type="project" value="TreeGrafter"/>
</dbReference>
<dbReference type="STRING" id="671072.PL9214720036"/>
<proteinExistence type="predicted"/>
<protein>
    <submittedName>
        <fullName evidence="2">Putative Amino acid adenylation enzyme/thioester reductase family protein</fullName>
    </submittedName>
</protein>
<dbReference type="Gene3D" id="3.30.300.30">
    <property type="match status" value="1"/>
</dbReference>
<dbReference type="Pfam" id="PF00975">
    <property type="entry name" value="Thioesterase"/>
    <property type="match status" value="1"/>
</dbReference>
<dbReference type="PROSITE" id="PS50075">
    <property type="entry name" value="CARRIER"/>
    <property type="match status" value="1"/>
</dbReference>
<dbReference type="PANTHER" id="PTHR45527:SF1">
    <property type="entry name" value="FATTY ACID SYNTHASE"/>
    <property type="match status" value="1"/>
</dbReference>
<dbReference type="EMBL" id="CZDF01000180">
    <property type="protein sequence ID" value="CUR35766.1"/>
    <property type="molecule type" value="Genomic_DNA"/>
</dbReference>
<dbReference type="InterPro" id="IPR000873">
    <property type="entry name" value="AMP-dep_synth/lig_dom"/>
</dbReference>
<dbReference type="Gene3D" id="3.40.50.12780">
    <property type="entry name" value="N-terminal domain of ligase-like"/>
    <property type="match status" value="1"/>
</dbReference>
<reference evidence="3" key="1">
    <citation type="submission" date="2015-10" db="EMBL/GenBank/DDBJ databases">
        <authorList>
            <person name="Regsiter A."/>
            <person name="william w."/>
        </authorList>
    </citation>
    <scope>NUCLEOTIDE SEQUENCE [LARGE SCALE GENOMIC DNA]</scope>
</reference>
<dbReference type="InterPro" id="IPR045851">
    <property type="entry name" value="AMP-bd_C_sf"/>
</dbReference>
<dbReference type="SUPFAM" id="SSF56801">
    <property type="entry name" value="Acetyl-CoA synthetase-like"/>
    <property type="match status" value="1"/>
</dbReference>
<dbReference type="SUPFAM" id="SSF53474">
    <property type="entry name" value="alpha/beta-Hydrolases"/>
    <property type="match status" value="1"/>
</dbReference>
<dbReference type="RefSeq" id="WP_072722687.1">
    <property type="nucleotide sequence ID" value="NZ_LN889817.1"/>
</dbReference>
<dbReference type="Gene3D" id="1.10.1200.10">
    <property type="entry name" value="ACP-like"/>
    <property type="match status" value="1"/>
</dbReference>
<dbReference type="GO" id="GO:0043041">
    <property type="term" value="P:amino acid activation for nonribosomal peptide biosynthetic process"/>
    <property type="evidence" value="ECO:0007669"/>
    <property type="project" value="TreeGrafter"/>
</dbReference>
<dbReference type="Gene3D" id="3.40.50.1820">
    <property type="entry name" value="alpha/beta hydrolase"/>
    <property type="match status" value="1"/>
</dbReference>
<evidence type="ECO:0000313" key="3">
    <source>
        <dbReference type="Proteomes" id="UP000184315"/>
    </source>
</evidence>
<dbReference type="InterPro" id="IPR036736">
    <property type="entry name" value="ACP-like_sf"/>
</dbReference>
<name>A0A1J1LU87_9CYAN</name>
<dbReference type="InterPro" id="IPR020845">
    <property type="entry name" value="AMP-binding_CS"/>
</dbReference>
<dbReference type="GO" id="GO:0044550">
    <property type="term" value="P:secondary metabolite biosynthetic process"/>
    <property type="evidence" value="ECO:0007669"/>
    <property type="project" value="TreeGrafter"/>
</dbReference>
<dbReference type="AlphaFoldDB" id="A0A1J1LU87"/>
<organism evidence="2 3">
    <name type="scientific">Planktothrix tepida PCC 9214</name>
    <dbReference type="NCBI Taxonomy" id="671072"/>
    <lineage>
        <taxon>Bacteria</taxon>
        <taxon>Bacillati</taxon>
        <taxon>Cyanobacteriota</taxon>
        <taxon>Cyanophyceae</taxon>
        <taxon>Oscillatoriophycideae</taxon>
        <taxon>Oscillatoriales</taxon>
        <taxon>Microcoleaceae</taxon>
        <taxon>Planktothrix</taxon>
    </lineage>
</organism>
<dbReference type="InterPro" id="IPR042099">
    <property type="entry name" value="ANL_N_sf"/>
</dbReference>
<dbReference type="Proteomes" id="UP000184315">
    <property type="component" value="Unassembled WGS sequence"/>
</dbReference>
<dbReference type="SUPFAM" id="SSF47336">
    <property type="entry name" value="ACP-like"/>
    <property type="match status" value="1"/>
</dbReference>
<dbReference type="PROSITE" id="PS00455">
    <property type="entry name" value="AMP_BINDING"/>
    <property type="match status" value="1"/>
</dbReference>
<dbReference type="InterPro" id="IPR025110">
    <property type="entry name" value="AMP-bd_C"/>
</dbReference>
<accession>A0A1J1LU87</accession>
<evidence type="ECO:0000313" key="2">
    <source>
        <dbReference type="EMBL" id="CUR35766.1"/>
    </source>
</evidence>
<evidence type="ECO:0000259" key="1">
    <source>
        <dbReference type="PROSITE" id="PS50075"/>
    </source>
</evidence>
<dbReference type="Pfam" id="PF00501">
    <property type="entry name" value="AMP-binding"/>
    <property type="match status" value="1"/>
</dbReference>
<gene>
    <name evidence="2" type="ORF">PL9214720036</name>
</gene>